<evidence type="ECO:0000313" key="2">
    <source>
        <dbReference type="EMBL" id="GGK32560.1"/>
    </source>
</evidence>
<dbReference type="InterPro" id="IPR029058">
    <property type="entry name" value="AB_hydrolase_fold"/>
</dbReference>
<dbReference type="Gene3D" id="3.40.50.1820">
    <property type="entry name" value="alpha/beta hydrolase"/>
    <property type="match status" value="1"/>
</dbReference>
<gene>
    <name evidence="2" type="ORF">GCM10008955_28090</name>
</gene>
<dbReference type="PANTHER" id="PTHR43265">
    <property type="entry name" value="ESTERASE ESTD"/>
    <property type="match status" value="1"/>
</dbReference>
<reference evidence="3" key="1">
    <citation type="journal article" date="2019" name="Int. J. Syst. Evol. Microbiol.">
        <title>The Global Catalogue of Microorganisms (GCM) 10K type strain sequencing project: providing services to taxonomists for standard genome sequencing and annotation.</title>
        <authorList>
            <consortium name="The Broad Institute Genomics Platform"/>
            <consortium name="The Broad Institute Genome Sequencing Center for Infectious Disease"/>
            <person name="Wu L."/>
            <person name="Ma J."/>
        </authorList>
    </citation>
    <scope>NUCLEOTIDE SEQUENCE [LARGE SCALE GENOMIC DNA]</scope>
    <source>
        <strain evidence="3">JCM 30331</strain>
    </source>
</reference>
<dbReference type="SUPFAM" id="SSF53474">
    <property type="entry name" value="alpha/beta-Hydrolases"/>
    <property type="match status" value="1"/>
</dbReference>
<dbReference type="Proteomes" id="UP000647587">
    <property type="component" value="Unassembled WGS sequence"/>
</dbReference>
<dbReference type="GO" id="GO:0016787">
    <property type="term" value="F:hydrolase activity"/>
    <property type="evidence" value="ECO:0007669"/>
    <property type="project" value="UniProtKB-KW"/>
</dbReference>
<evidence type="ECO:0000259" key="1">
    <source>
        <dbReference type="Pfam" id="PF00326"/>
    </source>
</evidence>
<dbReference type="RefSeq" id="WP_189009924.1">
    <property type="nucleotide sequence ID" value="NZ_BMPP01000012.1"/>
</dbReference>
<keyword evidence="2" id="KW-0378">Hydrolase</keyword>
<sequence length="246" mass="27021">MEEFAQFTVDGQRLYGMLHTPDGTPPASGWPSVVLLHGFTGQRVEPHRNFVLFSRLLASSGVASLRFDFRGSGESQGDFSEMTVSREVQDTVAAFEYMRRQPRLDPERVMLLGFSMGAMVASLSLAQVRPHRLALWAPALPELWLAHLRGGYMPSTITDMNGWPLGREFLMEVTRVRPLEAAAAWSGVAHVVHGDADETCPPEYGVRYAEALGCDATGIPGAGHTFDSLQAVEQLHQVTARFFMGG</sequence>
<organism evidence="2 3">
    <name type="scientific">Deinococcus malanensis</name>
    <dbReference type="NCBI Taxonomy" id="1706855"/>
    <lineage>
        <taxon>Bacteria</taxon>
        <taxon>Thermotogati</taxon>
        <taxon>Deinococcota</taxon>
        <taxon>Deinococci</taxon>
        <taxon>Deinococcales</taxon>
        <taxon>Deinococcaceae</taxon>
        <taxon>Deinococcus</taxon>
    </lineage>
</organism>
<proteinExistence type="predicted"/>
<keyword evidence="3" id="KW-1185">Reference proteome</keyword>
<dbReference type="Pfam" id="PF00326">
    <property type="entry name" value="Peptidase_S9"/>
    <property type="match status" value="1"/>
</dbReference>
<accession>A0ABQ2F276</accession>
<dbReference type="EMBL" id="BMPP01000012">
    <property type="protein sequence ID" value="GGK32560.1"/>
    <property type="molecule type" value="Genomic_DNA"/>
</dbReference>
<dbReference type="PANTHER" id="PTHR43265:SF1">
    <property type="entry name" value="ESTERASE ESTD"/>
    <property type="match status" value="1"/>
</dbReference>
<dbReference type="InterPro" id="IPR053145">
    <property type="entry name" value="AB_hydrolase_Est10"/>
</dbReference>
<protein>
    <submittedName>
        <fullName evidence="2">Alpha/beta hydrolase</fullName>
    </submittedName>
</protein>
<name>A0ABQ2F276_9DEIO</name>
<feature type="domain" description="Peptidase S9 prolyl oligopeptidase catalytic" evidence="1">
    <location>
        <begin position="55"/>
        <end position="218"/>
    </location>
</feature>
<evidence type="ECO:0000313" key="3">
    <source>
        <dbReference type="Proteomes" id="UP000647587"/>
    </source>
</evidence>
<comment type="caution">
    <text evidence="2">The sequence shown here is derived from an EMBL/GenBank/DDBJ whole genome shotgun (WGS) entry which is preliminary data.</text>
</comment>
<dbReference type="InterPro" id="IPR001375">
    <property type="entry name" value="Peptidase_S9_cat"/>
</dbReference>